<evidence type="ECO:0008006" key="8">
    <source>
        <dbReference type="Google" id="ProtNLM"/>
    </source>
</evidence>
<feature type="transmembrane region" description="Helical" evidence="5">
    <location>
        <begin position="243"/>
        <end position="266"/>
    </location>
</feature>
<gene>
    <name evidence="6" type="ORF">H8792_000790</name>
</gene>
<keyword evidence="4 5" id="KW-0472">Membrane</keyword>
<feature type="transmembrane region" description="Helical" evidence="5">
    <location>
        <begin position="114"/>
        <end position="136"/>
    </location>
</feature>
<feature type="transmembrane region" description="Helical" evidence="5">
    <location>
        <begin position="298"/>
        <end position="320"/>
    </location>
</feature>
<feature type="transmembrane region" description="Helical" evidence="5">
    <location>
        <begin position="273"/>
        <end position="292"/>
    </location>
</feature>
<evidence type="ECO:0000256" key="4">
    <source>
        <dbReference type="ARBA" id="ARBA00023136"/>
    </source>
</evidence>
<protein>
    <recommendedName>
        <fullName evidence="8">C4-dicarboxylate ABC transporter</fullName>
    </recommendedName>
</protein>
<dbReference type="PANTHER" id="PTHR37955:SF1">
    <property type="entry name" value="DEP DOMAIN-CONTAINING PROTEIN"/>
    <property type="match status" value="1"/>
</dbReference>
<dbReference type="PANTHER" id="PTHR37955">
    <property type="entry name" value="TELLURITE RESISTANCE PROTEIN TEHA"/>
    <property type="match status" value="1"/>
</dbReference>
<dbReference type="Pfam" id="PF03595">
    <property type="entry name" value="SLAC1"/>
    <property type="match status" value="1"/>
</dbReference>
<keyword evidence="2 5" id="KW-0812">Transmembrane</keyword>
<feature type="transmembrane region" description="Helical" evidence="5">
    <location>
        <begin position="214"/>
        <end position="231"/>
    </location>
</feature>
<keyword evidence="7" id="KW-1185">Reference proteome</keyword>
<comment type="subcellular location">
    <subcellularLocation>
        <location evidence="1">Membrane</location>
        <topology evidence="1">Multi-pass membrane protein</topology>
    </subcellularLocation>
</comment>
<reference evidence="6 7" key="1">
    <citation type="submission" date="2020-06" db="EMBL/GenBank/DDBJ databases">
        <authorList>
            <person name="Scott K."/>
        </authorList>
    </citation>
    <scope>NUCLEOTIDE SEQUENCE [LARGE SCALE GENOMIC DNA]</scope>
    <source>
        <strain evidence="6 7">HH1</strain>
    </source>
</reference>
<name>A0ABS0BSV3_9GAMM</name>
<feature type="transmembrane region" description="Helical" evidence="5">
    <location>
        <begin position="148"/>
        <end position="167"/>
    </location>
</feature>
<organism evidence="6 7">
    <name type="scientific">Thiomicrorhabdus heinhorstiae</name>
    <dbReference type="NCBI Taxonomy" id="2748010"/>
    <lineage>
        <taxon>Bacteria</taxon>
        <taxon>Pseudomonadati</taxon>
        <taxon>Pseudomonadota</taxon>
        <taxon>Gammaproteobacteria</taxon>
        <taxon>Thiotrichales</taxon>
        <taxon>Piscirickettsiaceae</taxon>
        <taxon>Thiomicrorhabdus</taxon>
    </lineage>
</organism>
<dbReference type="Proteomes" id="UP001193680">
    <property type="component" value="Unassembled WGS sequence"/>
</dbReference>
<keyword evidence="3 5" id="KW-1133">Transmembrane helix</keyword>
<feature type="transmembrane region" description="Helical" evidence="5">
    <location>
        <begin position="12"/>
        <end position="30"/>
    </location>
</feature>
<dbReference type="InterPro" id="IPR052951">
    <property type="entry name" value="Tellurite_res_ion_channel"/>
</dbReference>
<sequence length="331" mass="37923">MIKRLQFSSSIVYFGMPMGLIGAGMNVNHFSEYIQGAENLAVALWGIGVFSLLVISAWYALEFFQRESGSRLRAEWRDPFLRSFFPAVTLTTMLALMAASLTFQDSGVDSVLRIALWGLIGLHFSLNLVLISGWIFEREVLLSQHLPTWFILLSGNFIVVISSLYFFDDRYNDWLEFRWLFYSVGLFFWFSFSVSLLMRLIFFLPVPTLFRPSLFIFLAPASLACVASVLLEMQTSSDSLKIIIWVTYSFATLFLFLWILSFRFFYQSGITRAAWSYIYPLAAYGLASQYMADLLDCSFLWLWSSLLLFALLMLISILLLHPLTAKAASQN</sequence>
<evidence type="ECO:0000256" key="2">
    <source>
        <dbReference type="ARBA" id="ARBA00022692"/>
    </source>
</evidence>
<evidence type="ECO:0000313" key="6">
    <source>
        <dbReference type="EMBL" id="MBF6056875.1"/>
    </source>
</evidence>
<evidence type="ECO:0000256" key="3">
    <source>
        <dbReference type="ARBA" id="ARBA00022989"/>
    </source>
</evidence>
<comment type="caution">
    <text evidence="6">The sequence shown here is derived from an EMBL/GenBank/DDBJ whole genome shotgun (WGS) entry which is preliminary data.</text>
</comment>
<proteinExistence type="predicted"/>
<dbReference type="Gene3D" id="1.50.10.150">
    <property type="entry name" value="Voltage-dependent anion channel"/>
    <property type="match status" value="1"/>
</dbReference>
<accession>A0ABS0BSV3</accession>
<evidence type="ECO:0000256" key="1">
    <source>
        <dbReference type="ARBA" id="ARBA00004141"/>
    </source>
</evidence>
<feature type="transmembrane region" description="Helical" evidence="5">
    <location>
        <begin position="42"/>
        <end position="61"/>
    </location>
</feature>
<dbReference type="InterPro" id="IPR038665">
    <property type="entry name" value="Voltage-dep_anion_channel_sf"/>
</dbReference>
<feature type="transmembrane region" description="Helical" evidence="5">
    <location>
        <begin position="81"/>
        <end position="102"/>
    </location>
</feature>
<evidence type="ECO:0000256" key="5">
    <source>
        <dbReference type="SAM" id="Phobius"/>
    </source>
</evidence>
<dbReference type="EMBL" id="JACBGI020000001">
    <property type="protein sequence ID" value="MBF6056875.1"/>
    <property type="molecule type" value="Genomic_DNA"/>
</dbReference>
<evidence type="ECO:0000313" key="7">
    <source>
        <dbReference type="Proteomes" id="UP001193680"/>
    </source>
</evidence>
<reference evidence="6 7" key="2">
    <citation type="submission" date="2020-11" db="EMBL/GenBank/DDBJ databases">
        <title>Sulfur oxidizing isolate from Hospital Hole Sinkhole.</title>
        <authorList>
            <person name="Scott K.M."/>
        </authorList>
    </citation>
    <scope>NUCLEOTIDE SEQUENCE [LARGE SCALE GENOMIC DNA]</scope>
    <source>
        <strain evidence="6 7">HH1</strain>
    </source>
</reference>
<feature type="transmembrane region" description="Helical" evidence="5">
    <location>
        <begin position="179"/>
        <end position="202"/>
    </location>
</feature>
<dbReference type="InterPro" id="IPR004695">
    <property type="entry name" value="SLAC1/Mae1/Ssu1/TehA"/>
</dbReference>
<dbReference type="RefSeq" id="WP_194947234.1">
    <property type="nucleotide sequence ID" value="NZ_JACBGI020000001.1"/>
</dbReference>